<keyword evidence="11" id="KW-0963">Cytoplasm</keyword>
<dbReference type="Proteomes" id="UP001249394">
    <property type="component" value="Plasmid punmamed1"/>
</dbReference>
<evidence type="ECO:0000313" key="13">
    <source>
        <dbReference type="EMBL" id="WND24172.1"/>
    </source>
</evidence>
<comment type="subcellular location">
    <subcellularLocation>
        <location evidence="1 11">Cytoplasm</location>
    </subcellularLocation>
</comment>
<keyword evidence="8 11" id="KW-0238">DNA-binding</keyword>
<comment type="cofactor">
    <cofactor evidence="11">
        <name>[4Fe-4S] cluster</name>
        <dbReference type="ChEBI" id="CHEBI:49883"/>
    </cofactor>
    <text evidence="11">Binds 1 [4Fe-4S] cluster per subunit. Following nitrosylation of the [4Fe-4S] cluster binds 1 [4Fe-8(NO)] cluster per subunit.</text>
</comment>
<dbReference type="Pfam" id="PF02467">
    <property type="entry name" value="Whib"/>
    <property type="match status" value="1"/>
</dbReference>
<gene>
    <name evidence="11" type="primary">whiB</name>
    <name evidence="13" type="ORF">RI060_43410</name>
</gene>
<evidence type="ECO:0000256" key="10">
    <source>
        <dbReference type="ARBA" id="ARBA00023163"/>
    </source>
</evidence>
<feature type="binding site" evidence="11">
    <location>
        <position position="42"/>
    </location>
    <ligand>
        <name>[4Fe-4S] cluster</name>
        <dbReference type="ChEBI" id="CHEBI:49883"/>
    </ligand>
</feature>
<keyword evidence="6 11" id="KW-0411">Iron-sulfur</keyword>
<comment type="PTM">
    <text evidence="11">Upon Fe-S cluster removal intramolecular disulfide bonds are formed.</text>
</comment>
<keyword evidence="4 11" id="KW-0479">Metal-binding</keyword>
<geneLocation type="plasmid" evidence="13 14">
    <name>punmamed1</name>
</geneLocation>
<proteinExistence type="inferred from homology"/>
<feature type="binding site" evidence="11">
    <location>
        <position position="45"/>
    </location>
    <ligand>
        <name>[4Fe-4S] cluster</name>
        <dbReference type="ChEBI" id="CHEBI:49883"/>
    </ligand>
</feature>
<evidence type="ECO:0000256" key="7">
    <source>
        <dbReference type="ARBA" id="ARBA00023015"/>
    </source>
</evidence>
<evidence type="ECO:0000256" key="9">
    <source>
        <dbReference type="ARBA" id="ARBA00023157"/>
    </source>
</evidence>
<keyword evidence="3 11" id="KW-0004">4Fe-4S</keyword>
<evidence type="ECO:0000313" key="14">
    <source>
        <dbReference type="Proteomes" id="UP001249394"/>
    </source>
</evidence>
<comment type="similarity">
    <text evidence="2 11">Belongs to the WhiB family.</text>
</comment>
<accession>A0ABY9UTK5</accession>
<evidence type="ECO:0000256" key="2">
    <source>
        <dbReference type="ARBA" id="ARBA00006597"/>
    </source>
</evidence>
<keyword evidence="14" id="KW-1185">Reference proteome</keyword>
<dbReference type="PROSITE" id="PS51674">
    <property type="entry name" value="4FE4S_WBL"/>
    <property type="match status" value="1"/>
</dbReference>
<organism evidence="13 14">
    <name type="scientific">Streptomyces violaceus</name>
    <name type="common">Streptomyces venezuelae</name>
    <dbReference type="NCBI Taxonomy" id="1936"/>
    <lineage>
        <taxon>Bacteria</taxon>
        <taxon>Bacillati</taxon>
        <taxon>Actinomycetota</taxon>
        <taxon>Actinomycetes</taxon>
        <taxon>Kitasatosporales</taxon>
        <taxon>Streptomycetaceae</taxon>
        <taxon>Streptomyces</taxon>
    </lineage>
</organism>
<keyword evidence="9 11" id="KW-1015">Disulfide bond</keyword>
<feature type="domain" description="4Fe-4S Wbl-type" evidence="12">
    <location>
        <begin position="15"/>
        <end position="75"/>
    </location>
</feature>
<keyword evidence="5 11" id="KW-0408">Iron</keyword>
<comment type="PTM">
    <text evidence="11">The Fe-S cluster can be nitrosylated by nitric oxide (NO).</text>
</comment>
<evidence type="ECO:0000256" key="3">
    <source>
        <dbReference type="ARBA" id="ARBA00022485"/>
    </source>
</evidence>
<evidence type="ECO:0000259" key="12">
    <source>
        <dbReference type="PROSITE" id="PS51674"/>
    </source>
</evidence>
<dbReference type="PANTHER" id="PTHR38839">
    <property type="entry name" value="TRANSCRIPTIONAL REGULATOR WHID-RELATED"/>
    <property type="match status" value="1"/>
</dbReference>
<evidence type="ECO:0000256" key="6">
    <source>
        <dbReference type="ARBA" id="ARBA00023014"/>
    </source>
</evidence>
<protein>
    <recommendedName>
        <fullName evidence="11">Transcriptional regulator WhiB</fullName>
    </recommendedName>
</protein>
<feature type="binding site" evidence="11">
    <location>
        <position position="51"/>
    </location>
    <ligand>
        <name>[4Fe-4S] cluster</name>
        <dbReference type="ChEBI" id="CHEBI:49883"/>
    </ligand>
</feature>
<name>A0ABY9UTK5_STRVL</name>
<evidence type="ECO:0000256" key="5">
    <source>
        <dbReference type="ARBA" id="ARBA00023004"/>
    </source>
</evidence>
<keyword evidence="13" id="KW-0614">Plasmid</keyword>
<evidence type="ECO:0000256" key="8">
    <source>
        <dbReference type="ARBA" id="ARBA00023125"/>
    </source>
</evidence>
<comment type="function">
    <text evidence="11">Acts as a transcriptional regulator. Probably redox-responsive. The apo- but not holo-form probably binds DNA.</text>
</comment>
<dbReference type="EMBL" id="CP134214">
    <property type="protein sequence ID" value="WND24172.1"/>
    <property type="molecule type" value="Genomic_DNA"/>
</dbReference>
<keyword evidence="7 11" id="KW-0805">Transcription regulation</keyword>
<dbReference type="InterPro" id="IPR034768">
    <property type="entry name" value="4FE4S_WBL"/>
</dbReference>
<dbReference type="InterPro" id="IPR003482">
    <property type="entry name" value="Whib"/>
</dbReference>
<evidence type="ECO:0000256" key="1">
    <source>
        <dbReference type="ARBA" id="ARBA00004496"/>
    </source>
</evidence>
<feature type="binding site" evidence="11">
    <location>
        <position position="16"/>
    </location>
    <ligand>
        <name>[4Fe-4S] cluster</name>
        <dbReference type="ChEBI" id="CHEBI:49883"/>
    </ligand>
</feature>
<dbReference type="HAMAP" id="MF_01479">
    <property type="entry name" value="WhiB"/>
    <property type="match status" value="1"/>
</dbReference>
<evidence type="ECO:0000256" key="4">
    <source>
        <dbReference type="ARBA" id="ARBA00022723"/>
    </source>
</evidence>
<sequence length="294" mass="32511">MSTLTVSADWQTRAACSTADSDLFFPDEDTPKERIEQAKQICAACPVRQACLEDAIRRGESEAICGGLTERERRAVVALEGKRLRRPGRASARQLAVKHGAHMLVSLVEWRMSVQQVAETLGSTPMGVYRAYVMLVPLRAGQVRSKKPSVIEELLHKSKETLRSLERRGLSHSEMGVLLNVPQSMVSAALAVLRQREEGIRLLSKNGADGLERLQAEELRILRECGAGLSVSDVIALEGEAIVRLHRNGSGLTLRDIAEQLGMCRETVRKAYLEMTSDQQVVRPLTKTEMEKVA</sequence>
<reference evidence="13 14" key="1">
    <citation type="submission" date="2023-09" db="EMBL/GenBank/DDBJ databases">
        <title>The genome sequence of Streptomyces anthocyanicus.</title>
        <authorList>
            <person name="Mo P."/>
        </authorList>
    </citation>
    <scope>NUCLEOTIDE SEQUENCE [LARGE SCALE GENOMIC DNA]</scope>
    <source>
        <strain evidence="13 14">JCM 4387</strain>
        <plasmid evidence="13 14">punmamed1</plasmid>
    </source>
</reference>
<keyword evidence="10 11" id="KW-0804">Transcription</keyword>
<evidence type="ECO:0000256" key="11">
    <source>
        <dbReference type="HAMAP-Rule" id="MF_01479"/>
    </source>
</evidence>